<sequence length="142" mass="15586">MLDEVIDYLKQLQAQVQMMSRMNMPAMMLPVAMQQQLQLSMMSPMGMGIGMGMDMNTMGRPNIPGISPAVLHPNPFMSMASWDGSGPADGRLQPQMAAVIPDPLSQFLFACQSQQPMTTEAYSRMAAMYQQLHQPPASSSKS</sequence>
<evidence type="ECO:0000313" key="2">
    <source>
        <dbReference type="EMBL" id="GMN56325.1"/>
    </source>
</evidence>
<dbReference type="EMBL" id="BTGU01000063">
    <property type="protein sequence ID" value="GMN56325.1"/>
    <property type="molecule type" value="Genomic_DNA"/>
</dbReference>
<organism evidence="2 3">
    <name type="scientific">Ficus carica</name>
    <name type="common">Common fig</name>
    <dbReference type="NCBI Taxonomy" id="3494"/>
    <lineage>
        <taxon>Eukaryota</taxon>
        <taxon>Viridiplantae</taxon>
        <taxon>Streptophyta</taxon>
        <taxon>Embryophyta</taxon>
        <taxon>Tracheophyta</taxon>
        <taxon>Spermatophyta</taxon>
        <taxon>Magnoliopsida</taxon>
        <taxon>eudicotyledons</taxon>
        <taxon>Gunneridae</taxon>
        <taxon>Pentapetalae</taxon>
        <taxon>rosids</taxon>
        <taxon>fabids</taxon>
        <taxon>Rosales</taxon>
        <taxon>Moraceae</taxon>
        <taxon>Ficeae</taxon>
        <taxon>Ficus</taxon>
    </lineage>
</organism>
<proteinExistence type="predicted"/>
<dbReference type="GO" id="GO:0003677">
    <property type="term" value="F:DNA binding"/>
    <property type="evidence" value="ECO:0007669"/>
    <property type="project" value="UniProtKB-KW"/>
</dbReference>
<dbReference type="GO" id="GO:0005634">
    <property type="term" value="C:nucleus"/>
    <property type="evidence" value="ECO:0007669"/>
    <property type="project" value="TreeGrafter"/>
</dbReference>
<dbReference type="AlphaFoldDB" id="A0AA88APX4"/>
<keyword evidence="1" id="KW-0238">DNA-binding</keyword>
<dbReference type="InterPro" id="IPR031066">
    <property type="entry name" value="bHLH_ALC-like_plant"/>
</dbReference>
<keyword evidence="3" id="KW-1185">Reference proteome</keyword>
<comment type="caution">
    <text evidence="2">The sequence shown here is derived from an EMBL/GenBank/DDBJ whole genome shotgun (WGS) entry which is preliminary data.</text>
</comment>
<reference evidence="2" key="1">
    <citation type="submission" date="2023-07" db="EMBL/GenBank/DDBJ databases">
        <title>draft genome sequence of fig (Ficus carica).</title>
        <authorList>
            <person name="Takahashi T."/>
            <person name="Nishimura K."/>
        </authorList>
    </citation>
    <scope>NUCLEOTIDE SEQUENCE</scope>
</reference>
<accession>A0AA88APX4</accession>
<protein>
    <submittedName>
        <fullName evidence="2">Uncharacterized protein</fullName>
    </submittedName>
</protein>
<dbReference type="PANTHER" id="PTHR45855">
    <property type="entry name" value="TRANSCRIPTION FACTOR PIF1-RELATED"/>
    <property type="match status" value="1"/>
</dbReference>
<evidence type="ECO:0000313" key="3">
    <source>
        <dbReference type="Proteomes" id="UP001187192"/>
    </source>
</evidence>
<dbReference type="Proteomes" id="UP001187192">
    <property type="component" value="Unassembled WGS sequence"/>
</dbReference>
<name>A0AA88APX4_FICCA</name>
<dbReference type="PANTHER" id="PTHR45855:SF23">
    <property type="entry name" value="TRANSCRIPTION FACTOR MEE8-RELATED"/>
    <property type="match status" value="1"/>
</dbReference>
<gene>
    <name evidence="2" type="ORF">TIFTF001_025450</name>
</gene>
<evidence type="ECO:0000256" key="1">
    <source>
        <dbReference type="ARBA" id="ARBA00023125"/>
    </source>
</evidence>